<accession>A0A0B4E5Y1</accession>
<comment type="caution">
    <text evidence="1">The sequence shown here is derived from an EMBL/GenBank/DDBJ whole genome shotgun (WGS) entry which is preliminary data.</text>
</comment>
<name>A0A0B4E5Y1_9FUSO</name>
<evidence type="ECO:0000313" key="1">
    <source>
        <dbReference type="EMBL" id="KID48888.1"/>
    </source>
</evidence>
<organism evidence="1 2">
    <name type="scientific">Fusobacterium necrophorum subsp. funduliforme B35</name>
    <dbReference type="NCBI Taxonomy" id="1226633"/>
    <lineage>
        <taxon>Bacteria</taxon>
        <taxon>Fusobacteriati</taxon>
        <taxon>Fusobacteriota</taxon>
        <taxon>Fusobacteriia</taxon>
        <taxon>Fusobacteriales</taxon>
        <taxon>Fusobacteriaceae</taxon>
        <taxon>Fusobacterium</taxon>
    </lineage>
</organism>
<dbReference type="AlphaFoldDB" id="A0A0B4E5Y1"/>
<proteinExistence type="predicted"/>
<dbReference type="Proteomes" id="UP000031184">
    <property type="component" value="Unassembled WGS sequence"/>
</dbReference>
<dbReference type="EMBL" id="AUZI01000019">
    <property type="protein sequence ID" value="KID48888.1"/>
    <property type="molecule type" value="Genomic_DNA"/>
</dbReference>
<protein>
    <submittedName>
        <fullName evidence="1">Uncharacterized protein</fullName>
    </submittedName>
</protein>
<dbReference type="PATRIC" id="fig|1226633.4.peg.1470"/>
<sequence>MIQRACQVAAFHSKAELGDKVLVDYTQKNI</sequence>
<reference evidence="1 2" key="1">
    <citation type="submission" date="2013-08" db="EMBL/GenBank/DDBJ databases">
        <title>An opportunistic ruminal bacterium that causes liver abscesses in cattle.</title>
        <authorList>
            <person name="Benahmed F.H."/>
            <person name="Rasmussen M."/>
            <person name="Harbottle H."/>
            <person name="Soppet D."/>
            <person name="Nagaraja T.G."/>
            <person name="Davidson M."/>
        </authorList>
    </citation>
    <scope>NUCLEOTIDE SEQUENCE [LARGE SCALE GENOMIC DNA]</scope>
    <source>
        <strain evidence="1 2">B35</strain>
    </source>
</reference>
<gene>
    <name evidence="1" type="ORF">C095_07295</name>
</gene>
<evidence type="ECO:0000313" key="2">
    <source>
        <dbReference type="Proteomes" id="UP000031184"/>
    </source>
</evidence>